<evidence type="ECO:0008006" key="11">
    <source>
        <dbReference type="Google" id="ProtNLM"/>
    </source>
</evidence>
<keyword evidence="5 8" id="KW-0408">Iron</keyword>
<dbReference type="GO" id="GO:0016705">
    <property type="term" value="F:oxidoreductase activity, acting on paired donors, with incorporation or reduction of molecular oxygen"/>
    <property type="evidence" value="ECO:0007669"/>
    <property type="project" value="InterPro"/>
</dbReference>
<evidence type="ECO:0000256" key="2">
    <source>
        <dbReference type="ARBA" id="ARBA00022617"/>
    </source>
</evidence>
<dbReference type="GO" id="GO:0004497">
    <property type="term" value="F:monooxygenase activity"/>
    <property type="evidence" value="ECO:0007669"/>
    <property type="project" value="UniProtKB-KW"/>
</dbReference>
<comment type="caution">
    <text evidence="9">The sequence shown here is derived from an EMBL/GenBank/DDBJ whole genome shotgun (WGS) entry which is preliminary data.</text>
</comment>
<dbReference type="PROSITE" id="PS00086">
    <property type="entry name" value="CYTOCHROME_P450"/>
    <property type="match status" value="1"/>
</dbReference>
<keyword evidence="2 8" id="KW-0349">Heme</keyword>
<evidence type="ECO:0000256" key="3">
    <source>
        <dbReference type="ARBA" id="ARBA00022723"/>
    </source>
</evidence>
<dbReference type="InterPro" id="IPR002397">
    <property type="entry name" value="Cyt_P450_B"/>
</dbReference>
<dbReference type="Gene3D" id="1.10.630.10">
    <property type="entry name" value="Cytochrome P450"/>
    <property type="match status" value="1"/>
</dbReference>
<evidence type="ECO:0000313" key="10">
    <source>
        <dbReference type="Proteomes" id="UP000561459"/>
    </source>
</evidence>
<keyword evidence="6 8" id="KW-0503">Monooxygenase</keyword>
<evidence type="ECO:0000256" key="4">
    <source>
        <dbReference type="ARBA" id="ARBA00023002"/>
    </source>
</evidence>
<dbReference type="InterPro" id="IPR017972">
    <property type="entry name" value="Cyt_P450_CS"/>
</dbReference>
<dbReference type="GO" id="GO:0005506">
    <property type="term" value="F:iron ion binding"/>
    <property type="evidence" value="ECO:0007669"/>
    <property type="project" value="InterPro"/>
</dbReference>
<evidence type="ECO:0000256" key="8">
    <source>
        <dbReference type="RuleBase" id="RU000461"/>
    </source>
</evidence>
<evidence type="ECO:0000256" key="5">
    <source>
        <dbReference type="ARBA" id="ARBA00023004"/>
    </source>
</evidence>
<proteinExistence type="inferred from homology"/>
<name>A0A7W6FYX6_9SPHN</name>
<dbReference type="InterPro" id="IPR036396">
    <property type="entry name" value="Cyt_P450_sf"/>
</dbReference>
<evidence type="ECO:0000256" key="7">
    <source>
        <dbReference type="ARBA" id="ARBA00043906"/>
    </source>
</evidence>
<gene>
    <name evidence="9" type="ORF">GGR39_002142</name>
</gene>
<dbReference type="GO" id="GO:0020037">
    <property type="term" value="F:heme binding"/>
    <property type="evidence" value="ECO:0007669"/>
    <property type="project" value="InterPro"/>
</dbReference>
<dbReference type="Pfam" id="PF00067">
    <property type="entry name" value="p450"/>
    <property type="match status" value="1"/>
</dbReference>
<keyword evidence="3 8" id="KW-0479">Metal-binding</keyword>
<comment type="similarity">
    <text evidence="1 8">Belongs to the cytochrome P450 family.</text>
</comment>
<keyword evidence="10" id="KW-1185">Reference proteome</keyword>
<dbReference type="CDD" id="cd11033">
    <property type="entry name" value="CYP142-like"/>
    <property type="match status" value="1"/>
</dbReference>
<evidence type="ECO:0000256" key="6">
    <source>
        <dbReference type="ARBA" id="ARBA00023033"/>
    </source>
</evidence>
<organism evidence="9 10">
    <name type="scientific">Novosphingobium fluoreni</name>
    <dbReference type="NCBI Taxonomy" id="1391222"/>
    <lineage>
        <taxon>Bacteria</taxon>
        <taxon>Pseudomonadati</taxon>
        <taxon>Pseudomonadota</taxon>
        <taxon>Alphaproteobacteria</taxon>
        <taxon>Sphingomonadales</taxon>
        <taxon>Sphingomonadaceae</taxon>
        <taxon>Novosphingobium</taxon>
    </lineage>
</organism>
<dbReference type="RefSeq" id="WP_221226079.1">
    <property type="nucleotide sequence ID" value="NZ_JACIDY010000004.1"/>
</dbReference>
<evidence type="ECO:0000256" key="1">
    <source>
        <dbReference type="ARBA" id="ARBA00010617"/>
    </source>
</evidence>
<comment type="function">
    <text evidence="7">Cytochromes P450 are a group of heme-thiolate monooxygenases. They oxidize a variety of structurally unrelated compounds, including steroids, fatty acids, and xenobiotics.</text>
</comment>
<keyword evidence="4 8" id="KW-0560">Oxidoreductase</keyword>
<dbReference type="PANTHER" id="PTHR46696:SF1">
    <property type="entry name" value="CYTOCHROME P450 YJIB-RELATED"/>
    <property type="match status" value="1"/>
</dbReference>
<accession>A0A7W6FYX6</accession>
<reference evidence="9 10" key="1">
    <citation type="submission" date="2020-08" db="EMBL/GenBank/DDBJ databases">
        <title>Genomic Encyclopedia of Type Strains, Phase IV (KMG-IV): sequencing the most valuable type-strain genomes for metagenomic binning, comparative biology and taxonomic classification.</title>
        <authorList>
            <person name="Goeker M."/>
        </authorList>
    </citation>
    <scope>NUCLEOTIDE SEQUENCE [LARGE SCALE GENOMIC DNA]</scope>
    <source>
        <strain evidence="9 10">DSM 27568</strain>
    </source>
</reference>
<dbReference type="InterPro" id="IPR001128">
    <property type="entry name" value="Cyt_P450"/>
</dbReference>
<dbReference type="Proteomes" id="UP000561459">
    <property type="component" value="Unassembled WGS sequence"/>
</dbReference>
<dbReference type="SUPFAM" id="SSF48264">
    <property type="entry name" value="Cytochrome P450"/>
    <property type="match status" value="1"/>
</dbReference>
<dbReference type="EMBL" id="JACIDY010000004">
    <property type="protein sequence ID" value="MBB3940485.1"/>
    <property type="molecule type" value="Genomic_DNA"/>
</dbReference>
<dbReference type="FunFam" id="1.10.630.10:FF:000018">
    <property type="entry name" value="Cytochrome P450 monooxygenase"/>
    <property type="match status" value="1"/>
</dbReference>
<protein>
    <recommendedName>
        <fullName evidence="11">Cytochrome P450</fullName>
    </recommendedName>
</protein>
<sequence length="430" mass="48554">MNIQTAQKTRMPQEIADRLVDPKVYGEFDTIHADLTWLRHNMPLSVAETDGYDPFWVVTKYKDMEEIGRQPRLFTNNGVRKTLITQDFEARAKAMQAQGREPVNRSLLTMDQPEHMRYRLITQARFAPKGIRSLEADIRGIASRSVGALAGASECEFMDRVANRFPLRVIMSLLDVPREDEDMLLSLTQRFFNPRDTEISGKQGGFSVGATSNHDLVHEMKAYFTSIAEDRRANPRDDVASVIANAKIRGVPVPEFDVVSYYMTIATAGHDTTASSTGGAVRAMAENPEQFALVKADRSLIPSLVNEAVRWTSPVSHFMRTATADYELRGQHIRKGDWLMLCYPSGNRDEDIFVDPFTFQVDRKSNSQIGFGYGAHVCLGQHLARMEMTIFMEEFFERVESIEMAGPARRTDSILVGGLKSLPIRYRLAE</sequence>
<dbReference type="PRINTS" id="PR00359">
    <property type="entry name" value="BP450"/>
</dbReference>
<evidence type="ECO:0000313" key="9">
    <source>
        <dbReference type="EMBL" id="MBB3940485.1"/>
    </source>
</evidence>
<dbReference type="AlphaFoldDB" id="A0A7W6FYX6"/>
<dbReference type="PRINTS" id="PR00385">
    <property type="entry name" value="P450"/>
</dbReference>
<dbReference type="PANTHER" id="PTHR46696">
    <property type="entry name" value="P450, PUTATIVE (EUROFUNG)-RELATED"/>
    <property type="match status" value="1"/>
</dbReference>